<gene>
    <name evidence="1" type="ORF">SAMN04488523_10911</name>
</gene>
<evidence type="ECO:0000313" key="1">
    <source>
        <dbReference type="EMBL" id="SFE64153.1"/>
    </source>
</evidence>
<evidence type="ECO:0008006" key="3">
    <source>
        <dbReference type="Google" id="ProtNLM"/>
    </source>
</evidence>
<protein>
    <recommendedName>
        <fullName evidence="3">Sulfotransferase family protein</fullName>
    </recommendedName>
</protein>
<dbReference type="OrthoDB" id="7816979at2"/>
<reference evidence="1 2" key="1">
    <citation type="submission" date="2016-10" db="EMBL/GenBank/DDBJ databases">
        <authorList>
            <person name="de Groot N.N."/>
        </authorList>
    </citation>
    <scope>NUCLEOTIDE SEQUENCE [LARGE SCALE GENOMIC DNA]</scope>
    <source>
        <strain evidence="1 2">DSM 11443</strain>
    </source>
</reference>
<accession>A0A1I2C8N4</accession>
<dbReference type="Proteomes" id="UP000198977">
    <property type="component" value="Unassembled WGS sequence"/>
</dbReference>
<sequence length="291" mass="33385">MQLVLHTGAHYTEEERLLKCLLRNTDDFVQRGISVPGPTSFRALMRDTLNAMDRKPAAENARDVLLDMILDDSTPERVILSDPNFFRTQGTAVREGVLYPDAPKRMMHMGQIFAADELRIFLAIRNPASLLPILYDKALEKEDDKFWGGRAPSDVRWSETVLAIRQSAPQIPITLWCNEDTPLIWSQIIRELAGLEPDEKIHGGFDLLNQIMSKEGMMRFRSYIDTHPDMSEMQKRRVIAAFLDKFALEEEIEEELDMPGWTEELVEELTDIYDEDVELIQQIPGVTVILP</sequence>
<organism evidence="1 2">
    <name type="scientific">Sulfitobacter brevis</name>
    <dbReference type="NCBI Taxonomy" id="74348"/>
    <lineage>
        <taxon>Bacteria</taxon>
        <taxon>Pseudomonadati</taxon>
        <taxon>Pseudomonadota</taxon>
        <taxon>Alphaproteobacteria</taxon>
        <taxon>Rhodobacterales</taxon>
        <taxon>Roseobacteraceae</taxon>
        <taxon>Sulfitobacter</taxon>
    </lineage>
</organism>
<dbReference type="AlphaFoldDB" id="A0A1I2C8N4"/>
<dbReference type="EMBL" id="FOMW01000009">
    <property type="protein sequence ID" value="SFE64153.1"/>
    <property type="molecule type" value="Genomic_DNA"/>
</dbReference>
<keyword evidence="2" id="KW-1185">Reference proteome</keyword>
<proteinExistence type="predicted"/>
<name>A0A1I2C8N4_9RHOB</name>
<dbReference type="STRING" id="74348.SAMN04488523_10911"/>
<evidence type="ECO:0000313" key="2">
    <source>
        <dbReference type="Proteomes" id="UP000198977"/>
    </source>
</evidence>
<dbReference type="RefSeq" id="WP_093924274.1">
    <property type="nucleotide sequence ID" value="NZ_FOMW01000009.1"/>
</dbReference>